<feature type="region of interest" description="Disordered" evidence="5">
    <location>
        <begin position="485"/>
        <end position="564"/>
    </location>
</feature>
<accession>A0AA97P2A2</accession>
<evidence type="ECO:0000256" key="5">
    <source>
        <dbReference type="SAM" id="MobiDB-lite"/>
    </source>
</evidence>
<feature type="compositionally biased region" description="Low complexity" evidence="5">
    <location>
        <begin position="447"/>
        <end position="459"/>
    </location>
</feature>
<reference evidence="7" key="1">
    <citation type="journal article" date="2012" name="PLoS Genet.">
        <title>Comparative analysis of the genomes of two field isolates of the rice blast fungus Magnaporthe oryzae.</title>
        <authorList>
            <person name="Xue M."/>
            <person name="Yang J."/>
            <person name="Li Z."/>
            <person name="Hu S."/>
            <person name="Yao N."/>
            <person name="Dean R.A."/>
            <person name="Zhao W."/>
            <person name="Shen M."/>
            <person name="Zhang H."/>
            <person name="Li C."/>
            <person name="Liu L."/>
            <person name="Cao L."/>
            <person name="Xu X."/>
            <person name="Xing Y."/>
            <person name="Hsiang T."/>
            <person name="Zhang Z."/>
            <person name="Xu J.R."/>
            <person name="Peng Y.L."/>
        </authorList>
    </citation>
    <scope>NUCLEOTIDE SEQUENCE</scope>
    <source>
        <strain evidence="7">Y34</strain>
    </source>
</reference>
<dbReference type="PANTHER" id="PTHR13675">
    <property type="entry name" value="LYR MOTIF-CONTAINING PROTEIN 2"/>
    <property type="match status" value="1"/>
</dbReference>
<keyword evidence="2" id="KW-0496">Mitochondrion</keyword>
<proteinExistence type="inferred from homology"/>
<feature type="region of interest" description="Disordered" evidence="5">
    <location>
        <begin position="404"/>
        <end position="459"/>
    </location>
</feature>
<feature type="domain" description="Complex 1 LYR protein" evidence="6">
    <location>
        <begin position="8"/>
        <end position="68"/>
    </location>
</feature>
<feature type="region of interest" description="Disordered" evidence="5">
    <location>
        <begin position="609"/>
        <end position="682"/>
    </location>
</feature>
<feature type="compositionally biased region" description="Polar residues" evidence="5">
    <location>
        <begin position="156"/>
        <end position="165"/>
    </location>
</feature>
<feature type="compositionally biased region" description="Basic residues" evidence="5">
    <location>
        <begin position="107"/>
        <end position="122"/>
    </location>
</feature>
<evidence type="ECO:0000256" key="1">
    <source>
        <dbReference type="ARBA" id="ARBA00004305"/>
    </source>
</evidence>
<evidence type="ECO:0000313" key="7">
    <source>
        <dbReference type="EMBL" id="ELQ40616.1"/>
    </source>
</evidence>
<feature type="compositionally biased region" description="Low complexity" evidence="5">
    <location>
        <begin position="84"/>
        <end position="100"/>
    </location>
</feature>
<feature type="compositionally biased region" description="Polar residues" evidence="5">
    <location>
        <begin position="722"/>
        <end position="740"/>
    </location>
</feature>
<keyword evidence="3" id="KW-0143">Chaperone</keyword>
<feature type="compositionally biased region" description="Polar residues" evidence="5">
    <location>
        <begin position="322"/>
        <end position="334"/>
    </location>
</feature>
<gene>
    <name evidence="7" type="ORF">OOU_Y34scaffold00414g47</name>
</gene>
<feature type="compositionally biased region" description="Basic and acidic residues" evidence="5">
    <location>
        <begin position="350"/>
        <end position="359"/>
    </location>
</feature>
<feature type="compositionally biased region" description="Basic residues" evidence="5">
    <location>
        <begin position="134"/>
        <end position="150"/>
    </location>
</feature>
<feature type="region of interest" description="Disordered" evidence="5">
    <location>
        <begin position="950"/>
        <end position="977"/>
    </location>
</feature>
<organism evidence="7">
    <name type="scientific">Pyricularia oryzae (strain Y34)</name>
    <name type="common">Rice blast fungus</name>
    <name type="synonym">Magnaporthe oryzae</name>
    <dbReference type="NCBI Taxonomy" id="1143189"/>
    <lineage>
        <taxon>Eukaryota</taxon>
        <taxon>Fungi</taxon>
        <taxon>Dikarya</taxon>
        <taxon>Ascomycota</taxon>
        <taxon>Pezizomycotina</taxon>
        <taxon>Sordariomycetes</taxon>
        <taxon>Sordariomycetidae</taxon>
        <taxon>Magnaporthales</taxon>
        <taxon>Pyriculariaceae</taxon>
        <taxon>Pyricularia</taxon>
    </lineage>
</organism>
<evidence type="ECO:0000259" key="6">
    <source>
        <dbReference type="Pfam" id="PF05347"/>
    </source>
</evidence>
<comment type="similarity">
    <text evidence="4">Belongs to the complex I LYR family. SDHAF1 subfamily.</text>
</comment>
<evidence type="ECO:0000256" key="3">
    <source>
        <dbReference type="ARBA" id="ARBA00023186"/>
    </source>
</evidence>
<dbReference type="CDD" id="cd20268">
    <property type="entry name" value="Complex1_LYR_SDHAF1_LYRM8"/>
    <property type="match status" value="1"/>
</dbReference>
<dbReference type="AlphaFoldDB" id="A0AA97P2A2"/>
<feature type="compositionally biased region" description="Polar residues" evidence="5">
    <location>
        <begin position="785"/>
        <end position="813"/>
    </location>
</feature>
<feature type="region of interest" description="Disordered" evidence="5">
    <location>
        <begin position="722"/>
        <end position="836"/>
    </location>
</feature>
<dbReference type="EMBL" id="JH792951">
    <property type="protein sequence ID" value="ELQ40616.1"/>
    <property type="molecule type" value="Genomic_DNA"/>
</dbReference>
<dbReference type="InterPro" id="IPR008011">
    <property type="entry name" value="Complex1_LYR_dom"/>
</dbReference>
<feature type="region of interest" description="Disordered" evidence="5">
    <location>
        <begin position="322"/>
        <end position="359"/>
    </location>
</feature>
<feature type="compositionally biased region" description="Polar residues" evidence="5">
    <location>
        <begin position="619"/>
        <end position="628"/>
    </location>
</feature>
<dbReference type="InterPro" id="IPR045295">
    <property type="entry name" value="Complex1_LYR_SDHAF1_LYRM8"/>
</dbReference>
<name>A0AA97P2A2_PYRO3</name>
<dbReference type="Proteomes" id="UP000011086">
    <property type="component" value="Unassembled WGS sequence"/>
</dbReference>
<dbReference type="GO" id="GO:0034553">
    <property type="term" value="P:mitochondrial respiratory chain complex II assembly"/>
    <property type="evidence" value="ECO:0007669"/>
    <property type="project" value="InterPro"/>
</dbReference>
<evidence type="ECO:0000256" key="2">
    <source>
        <dbReference type="ARBA" id="ARBA00023128"/>
    </source>
</evidence>
<protein>
    <recommendedName>
        <fullName evidence="6">Complex 1 LYR protein domain-containing protein</fullName>
    </recommendedName>
</protein>
<comment type="subcellular location">
    <subcellularLocation>
        <location evidence="1">Mitochondrion matrix</location>
    </subcellularLocation>
</comment>
<sequence length="1084" mass="118991">MRLSGLQKEVLSLYRSTLREIRKKPEQWRTKTSRQHFRDFARAEFDRNLVIDKRDFAAVEYLLRKGRRSSHHFPKFGFKPSVWSSRNAPNDDPNNSPASPVGATTVARKRRSAVGHLHHYHHPSPLNSCAVAKPRPHQRNVIRKRRRSRVKAGTSFVRSSTSGTASLGAKRKRTPNPRVTGANNRSGSECGRGKEAGKPKGLHNWVTRHILSSKDDIDPAASQHVRSKPLEISHPIPLNVHNDNNTPPTLRESLGPLETDKGRYSLMQVPEVTINPIAWLQASRPGISFADHVAVGFQGLPMARSEYAHVGPLNSNMGYDGTVSTDDFQPQTPRAPQPMISRKPVPSQGRDAERTGHRGREHVALVSSLPTSKREKRFGLADPTVWGSVSRTLSQQHRLSEIISPERSDKSSSILIEAQSRSSSKRKKLNRFTKELERYHASHPRPADSSSGALPSSPSIKTVSALVPYRSEFAAAGLAVTSKEQKELAHSKASHLPRNDPHTRAIQHPGLPTASQLDGKAMEPVASPNGNRSSSSSDIRITPPGGIPGLLADDIFPTPDIDRKPASPRKILPWLCYPASETSASDGKPYEKNSENAHQLKLLHGPTCAVPTKLHTSPREGNSSSRQRAVTEKATAPDSASPAKGTVEKNAPNGMPRRETSWKVPPIPTKSTARPVERSTELPAISSAKKAIPDHEKGLSVQYTAEVLTTLPPQSNKFKTRTNTVARQRVYSASNGSPRTTGAKFRVLPELRSSLARQQPPLPEELEPSPSSTMDFNKPLPKTPPEQQKTPSTGHKATNDSGQTGRSPKQVKNLTAIVPEPSPKYERVSTRSPPKLPHTWKYAIITDSSFEEALDAVVHKLEALDDAAATAKVPILSSATPPHAKQPSRDPPKISITEPTPEAEEQARVGLNTSVEDSPSPAQPGNPLFSLNAPDSVVKAAAKVLLEDQAGGNESDWEDQPKAPAKCKELPLPPHEPFVDQRDRDICDRDVLKGLRLAIEAACDEEFDAWIRNQTGLRLRRFLADLKGFEGLQRDAEAIAEAEEAAIRAAAQDYQPARRRRAEQRRQAAIGRHIDGKDMKKGVC</sequence>
<evidence type="ECO:0000256" key="4">
    <source>
        <dbReference type="ARBA" id="ARBA00025715"/>
    </source>
</evidence>
<feature type="region of interest" description="Disordered" evidence="5">
    <location>
        <begin position="79"/>
        <end position="200"/>
    </location>
</feature>
<feature type="region of interest" description="Disordered" evidence="5">
    <location>
        <begin position="875"/>
        <end position="931"/>
    </location>
</feature>
<dbReference type="PANTHER" id="PTHR13675:SF1">
    <property type="entry name" value="SUCCINATE DEHYDROGENASE ASSEMBLY FACTOR 1, MITOCHONDRIAL"/>
    <property type="match status" value="1"/>
</dbReference>
<dbReference type="Pfam" id="PF05347">
    <property type="entry name" value="Complex1_LYR"/>
    <property type="match status" value="1"/>
</dbReference>
<dbReference type="GO" id="GO:0005759">
    <property type="term" value="C:mitochondrial matrix"/>
    <property type="evidence" value="ECO:0007669"/>
    <property type="project" value="UniProtKB-SubCell"/>
</dbReference>